<keyword evidence="5" id="KW-0325">Glycoprotein</keyword>
<accession>J3KW55</accession>
<keyword evidence="2" id="KW-0328">Glycosyltransferase</keyword>
<sequence>MAPKVAFLFLVRAQLPLRPLWERFFAGHRKELYSIYVHSDPPYAAPMPTDSVFYGRMIPSQKTSWGDANMVEAERRLLANALLDLSNERFALLSESCIPIFDFPTVHAHLTDSNDSFVDCFRNAGALARYRPALFAPHNITAAQWRKGSQSRSSSRWTAPSPWRSPHPRTHGTGDVTDELFAKMRSAAANCTSLPSTGWRPRSPHPRTHGTGDVTDELFAKMRSAAANCTYNGAANNMCFVFARKFSPDALAPLLDLAPKVMGFR</sequence>
<keyword evidence="8" id="KW-1185">Reference proteome</keyword>
<evidence type="ECO:0000313" key="7">
    <source>
        <dbReference type="EnsemblPlants" id="OB01G12110.1"/>
    </source>
</evidence>
<dbReference type="STRING" id="4533.J3KW55"/>
<dbReference type="PANTHER" id="PTHR31042">
    <property type="entry name" value="CORE-2/I-BRANCHING BETA-1,6-N-ACETYLGLUCOSAMINYLTRANSFERASE FAMILY PROTEIN-RELATED"/>
    <property type="match status" value="1"/>
</dbReference>
<keyword evidence="4" id="KW-0472">Membrane</keyword>
<protein>
    <submittedName>
        <fullName evidence="7">Uncharacterized protein</fullName>
    </submittedName>
</protein>
<dbReference type="Pfam" id="PF02485">
    <property type="entry name" value="Branch"/>
    <property type="match status" value="1"/>
</dbReference>
<dbReference type="OMA" id="FEMERSM"/>
<evidence type="ECO:0000256" key="4">
    <source>
        <dbReference type="ARBA" id="ARBA00023136"/>
    </source>
</evidence>
<dbReference type="HOGENOM" id="CLU_035559_1_1_1"/>
<comment type="subcellular location">
    <subcellularLocation>
        <location evidence="1">Membrane</location>
        <topology evidence="1">Single-pass type II membrane protein</topology>
    </subcellularLocation>
</comment>
<evidence type="ECO:0000256" key="5">
    <source>
        <dbReference type="ARBA" id="ARBA00023180"/>
    </source>
</evidence>
<evidence type="ECO:0000256" key="2">
    <source>
        <dbReference type="ARBA" id="ARBA00022676"/>
    </source>
</evidence>
<evidence type="ECO:0000313" key="8">
    <source>
        <dbReference type="Proteomes" id="UP000006038"/>
    </source>
</evidence>
<name>J3KW55_ORYBR</name>
<dbReference type="EnsemblPlants" id="OB01G12110.1">
    <property type="protein sequence ID" value="OB01G12110.1"/>
    <property type="gene ID" value="OB01G12110"/>
</dbReference>
<dbReference type="InterPro" id="IPR044174">
    <property type="entry name" value="BC10-like"/>
</dbReference>
<dbReference type="GO" id="GO:0016757">
    <property type="term" value="F:glycosyltransferase activity"/>
    <property type="evidence" value="ECO:0007669"/>
    <property type="project" value="UniProtKB-KW"/>
</dbReference>
<evidence type="ECO:0000256" key="3">
    <source>
        <dbReference type="ARBA" id="ARBA00022679"/>
    </source>
</evidence>
<feature type="region of interest" description="Disordered" evidence="6">
    <location>
        <begin position="145"/>
        <end position="174"/>
    </location>
</feature>
<feature type="compositionally biased region" description="Polar residues" evidence="6">
    <location>
        <begin position="147"/>
        <end position="158"/>
    </location>
</feature>
<reference evidence="7" key="1">
    <citation type="journal article" date="2013" name="Nat. Commun.">
        <title>Whole-genome sequencing of Oryza brachyantha reveals mechanisms underlying Oryza genome evolution.</title>
        <authorList>
            <person name="Chen J."/>
            <person name="Huang Q."/>
            <person name="Gao D."/>
            <person name="Wang J."/>
            <person name="Lang Y."/>
            <person name="Liu T."/>
            <person name="Li B."/>
            <person name="Bai Z."/>
            <person name="Luis Goicoechea J."/>
            <person name="Liang C."/>
            <person name="Chen C."/>
            <person name="Zhang W."/>
            <person name="Sun S."/>
            <person name="Liao Y."/>
            <person name="Zhang X."/>
            <person name="Yang L."/>
            <person name="Song C."/>
            <person name="Wang M."/>
            <person name="Shi J."/>
            <person name="Liu G."/>
            <person name="Liu J."/>
            <person name="Zhou H."/>
            <person name="Zhou W."/>
            <person name="Yu Q."/>
            <person name="An N."/>
            <person name="Chen Y."/>
            <person name="Cai Q."/>
            <person name="Wang B."/>
            <person name="Liu B."/>
            <person name="Min J."/>
            <person name="Huang Y."/>
            <person name="Wu H."/>
            <person name="Li Z."/>
            <person name="Zhang Y."/>
            <person name="Yin Y."/>
            <person name="Song W."/>
            <person name="Jiang J."/>
            <person name="Jackson S.A."/>
            <person name="Wing R.A."/>
            <person name="Wang J."/>
            <person name="Chen M."/>
        </authorList>
    </citation>
    <scope>NUCLEOTIDE SEQUENCE [LARGE SCALE GENOMIC DNA]</scope>
    <source>
        <strain evidence="7">cv. IRGC 101232</strain>
    </source>
</reference>
<organism evidence="7">
    <name type="scientific">Oryza brachyantha</name>
    <name type="common">malo sina</name>
    <dbReference type="NCBI Taxonomy" id="4533"/>
    <lineage>
        <taxon>Eukaryota</taxon>
        <taxon>Viridiplantae</taxon>
        <taxon>Streptophyta</taxon>
        <taxon>Embryophyta</taxon>
        <taxon>Tracheophyta</taxon>
        <taxon>Spermatophyta</taxon>
        <taxon>Magnoliopsida</taxon>
        <taxon>Liliopsida</taxon>
        <taxon>Poales</taxon>
        <taxon>Poaceae</taxon>
        <taxon>BOP clade</taxon>
        <taxon>Oryzoideae</taxon>
        <taxon>Oryzeae</taxon>
        <taxon>Oryzinae</taxon>
        <taxon>Oryza</taxon>
    </lineage>
</organism>
<evidence type="ECO:0000256" key="1">
    <source>
        <dbReference type="ARBA" id="ARBA00004606"/>
    </source>
</evidence>
<dbReference type="Proteomes" id="UP000006038">
    <property type="component" value="Chromosome 1"/>
</dbReference>
<dbReference type="GO" id="GO:0016020">
    <property type="term" value="C:membrane"/>
    <property type="evidence" value="ECO:0007669"/>
    <property type="project" value="UniProtKB-SubCell"/>
</dbReference>
<proteinExistence type="predicted"/>
<dbReference type="AlphaFoldDB" id="J3KW55"/>
<evidence type="ECO:0000256" key="6">
    <source>
        <dbReference type="SAM" id="MobiDB-lite"/>
    </source>
</evidence>
<dbReference type="Gramene" id="OB01G12110.1">
    <property type="protein sequence ID" value="OB01G12110.1"/>
    <property type="gene ID" value="OB01G12110"/>
</dbReference>
<reference evidence="7" key="2">
    <citation type="submission" date="2013-04" db="UniProtKB">
        <authorList>
            <consortium name="EnsemblPlants"/>
        </authorList>
    </citation>
    <scope>IDENTIFICATION</scope>
</reference>
<keyword evidence="3" id="KW-0808">Transferase</keyword>
<dbReference type="PANTHER" id="PTHR31042:SF148">
    <property type="entry name" value="EXPRESSED PROTEIN"/>
    <property type="match status" value="1"/>
</dbReference>
<dbReference type="InterPro" id="IPR003406">
    <property type="entry name" value="Glyco_trans_14"/>
</dbReference>